<dbReference type="PANTHER" id="PTHR30069:SF29">
    <property type="entry name" value="HEMOGLOBIN AND HEMOGLOBIN-HAPTOGLOBIN-BINDING PROTEIN 1-RELATED"/>
    <property type="match status" value="1"/>
</dbReference>
<dbReference type="EMBL" id="FPJE01000012">
    <property type="protein sequence ID" value="SFW56674.1"/>
    <property type="molecule type" value="Genomic_DNA"/>
</dbReference>
<dbReference type="OrthoDB" id="1151166at2"/>
<dbReference type="RefSeq" id="WP_083564898.1">
    <property type="nucleotide sequence ID" value="NZ_FPJE01000012.1"/>
</dbReference>
<proteinExistence type="inferred from homology"/>
<dbReference type="InterPro" id="IPR039426">
    <property type="entry name" value="TonB-dep_rcpt-like"/>
</dbReference>
<dbReference type="SUPFAM" id="SSF49464">
    <property type="entry name" value="Carboxypeptidase regulatory domain-like"/>
    <property type="match status" value="1"/>
</dbReference>
<evidence type="ECO:0000256" key="1">
    <source>
        <dbReference type="ARBA" id="ARBA00004571"/>
    </source>
</evidence>
<keyword evidence="2" id="KW-0813">Transport</keyword>
<evidence type="ECO:0000256" key="6">
    <source>
        <dbReference type="ARBA" id="ARBA00023077"/>
    </source>
</evidence>
<evidence type="ECO:0000256" key="7">
    <source>
        <dbReference type="ARBA" id="ARBA00023136"/>
    </source>
</evidence>
<evidence type="ECO:0000256" key="9">
    <source>
        <dbReference type="ARBA" id="ARBA00023237"/>
    </source>
</evidence>
<dbReference type="InterPro" id="IPR012910">
    <property type="entry name" value="Plug_dom"/>
</dbReference>
<dbReference type="GO" id="GO:0015344">
    <property type="term" value="F:siderophore uptake transmembrane transporter activity"/>
    <property type="evidence" value="ECO:0007669"/>
    <property type="project" value="TreeGrafter"/>
</dbReference>
<evidence type="ECO:0000256" key="3">
    <source>
        <dbReference type="ARBA" id="ARBA00022452"/>
    </source>
</evidence>
<evidence type="ECO:0000313" key="13">
    <source>
        <dbReference type="EMBL" id="SFW56674.1"/>
    </source>
</evidence>
<keyword evidence="5" id="KW-0732">Signal</keyword>
<keyword evidence="14" id="KW-1185">Reference proteome</keyword>
<sequence>MYRNIHLYERSMRFIVLLLLGTCLPLSAQQYISGTVSDADTGNLMAGVNIIDLVSGQWTISGDDGAFTIETSARQFELHFQILGKETYVLDNEGADGLDLMKLSIVLKDKNLRLDEVEVTGVRKRDRAGSSILFDKYAISQVQAFSLAEILQQLPGSEIRPSVLNEPQTISLRTAMAKKNNAFGVSYVLDGMQLSNDENMQLYNTKASGVTTYDNVNTGYDLRSIPASNIESVEVIAGIPDAKYGNLTSGIIKIDRRAGVSPYRVSANIRQGKTSVSIDKGLRLDDRNTLSLSADYLNSNADPRNSLEQFDRITTGLIWSTVNQNQVFKNTLSVTLRKNLDDMNYDKDNNDGGQVAKYKKETGILLSNRAKWALQSRWMDNLGFQAGISYASQESYDQQFVNNGGKVVPLAMETALQPGAYTPVAYLMKKQVFGKPLNVSARLDIDKYINTGGWGHSISYGADFSLSDNLGRGRIYDPSSANAQVVLSGQSTGDEGVRPLDFNKYVQSQKRYGVYFQDNIRYTFANDRKLYANIGMRYDNQSGYSGFSPRVNLGYELSDKVKVRFGTGFASKAPSLSNLFPGDKYFDYVMADFRTNYYSYNLVQTFVKKIDKQELKPSKSWKFEVGADINTAIGNISLTSYYNRSYDGFMAVDVRELRQLPRLEFDFPEEHGAPTYTISGYDPTIIKHSLSVNSSVARDFGLEFMMHLKKIRAINTSFAFSGAYTFSDSSNGVDLVEKTDDPLEKEYLYGYYHKANDKFDALRLRLTATHHIPDIGLLISLTAEQFTRTTSYAVLRDNRPFAYANANLEYFEIPEAERDNQKYSPLWKDMSVTQDRTYPAYHNFHLRVTKEMLNGLSLSFYAYNFLNYRPYVKILDAYSIRNQKVSFGGNVKFVF</sequence>
<dbReference type="Gene3D" id="2.40.170.20">
    <property type="entry name" value="TonB-dependent receptor, beta-barrel domain"/>
    <property type="match status" value="1"/>
</dbReference>
<dbReference type="Gene3D" id="2.170.130.10">
    <property type="entry name" value="TonB-dependent receptor, plug domain"/>
    <property type="match status" value="1"/>
</dbReference>
<keyword evidence="7 10" id="KW-0472">Membrane</keyword>
<evidence type="ECO:0000259" key="11">
    <source>
        <dbReference type="Pfam" id="PF00593"/>
    </source>
</evidence>
<comment type="subcellular location">
    <subcellularLocation>
        <location evidence="1">Cell outer membrane</location>
        <topology evidence="1">Multi-pass membrane protein</topology>
    </subcellularLocation>
</comment>
<evidence type="ECO:0000256" key="5">
    <source>
        <dbReference type="ARBA" id="ARBA00022729"/>
    </source>
</evidence>
<dbReference type="InterPro" id="IPR037066">
    <property type="entry name" value="Plug_dom_sf"/>
</dbReference>
<gene>
    <name evidence="13" type="ORF">SAMN02927921_02368</name>
</gene>
<keyword evidence="8 13" id="KW-0675">Receptor</keyword>
<evidence type="ECO:0000313" key="14">
    <source>
        <dbReference type="Proteomes" id="UP000182248"/>
    </source>
</evidence>
<evidence type="ECO:0000256" key="4">
    <source>
        <dbReference type="ARBA" id="ARBA00022692"/>
    </source>
</evidence>
<dbReference type="PANTHER" id="PTHR30069">
    <property type="entry name" value="TONB-DEPENDENT OUTER MEMBRANE RECEPTOR"/>
    <property type="match status" value="1"/>
</dbReference>
<keyword evidence="6 10" id="KW-0798">TonB box</keyword>
<dbReference type="Pfam" id="PF07715">
    <property type="entry name" value="Plug"/>
    <property type="match status" value="1"/>
</dbReference>
<keyword evidence="4" id="KW-0812">Transmembrane</keyword>
<name>A0A1K1Q9P2_9FLAO</name>
<reference evidence="13 14" key="1">
    <citation type="submission" date="2016-11" db="EMBL/GenBank/DDBJ databases">
        <authorList>
            <person name="Jaros S."/>
            <person name="Januszkiewicz K."/>
            <person name="Wedrychowicz H."/>
        </authorList>
    </citation>
    <scope>NUCLEOTIDE SEQUENCE [LARGE SCALE GENOMIC DNA]</scope>
    <source>
        <strain evidence="13 14">CGMCC 1.12145</strain>
    </source>
</reference>
<dbReference type="AlphaFoldDB" id="A0A1K1Q9P2"/>
<dbReference type="InterPro" id="IPR000531">
    <property type="entry name" value="Beta-barrel_TonB"/>
</dbReference>
<organism evidence="13 14">
    <name type="scientific">Sinomicrobium oceani</name>
    <dbReference type="NCBI Taxonomy" id="1150368"/>
    <lineage>
        <taxon>Bacteria</taxon>
        <taxon>Pseudomonadati</taxon>
        <taxon>Bacteroidota</taxon>
        <taxon>Flavobacteriia</taxon>
        <taxon>Flavobacteriales</taxon>
        <taxon>Flavobacteriaceae</taxon>
        <taxon>Sinomicrobium</taxon>
    </lineage>
</organism>
<dbReference type="GO" id="GO:0009279">
    <property type="term" value="C:cell outer membrane"/>
    <property type="evidence" value="ECO:0007669"/>
    <property type="project" value="UniProtKB-SubCell"/>
</dbReference>
<evidence type="ECO:0000256" key="2">
    <source>
        <dbReference type="ARBA" id="ARBA00022448"/>
    </source>
</evidence>
<dbReference type="STRING" id="1150368.SAMN02927921_02368"/>
<keyword evidence="9" id="KW-0998">Cell outer membrane</keyword>
<evidence type="ECO:0000256" key="8">
    <source>
        <dbReference type="ARBA" id="ARBA00023170"/>
    </source>
</evidence>
<dbReference type="InterPro" id="IPR008969">
    <property type="entry name" value="CarboxyPept-like_regulatory"/>
</dbReference>
<dbReference type="Proteomes" id="UP000182248">
    <property type="component" value="Unassembled WGS sequence"/>
</dbReference>
<dbReference type="Pfam" id="PF13715">
    <property type="entry name" value="CarbopepD_reg_2"/>
    <property type="match status" value="1"/>
</dbReference>
<feature type="domain" description="TonB-dependent receptor plug" evidence="12">
    <location>
        <begin position="124"/>
        <end position="247"/>
    </location>
</feature>
<accession>A0A1K1Q9P2</accession>
<comment type="similarity">
    <text evidence="10">Belongs to the TonB-dependent receptor family.</text>
</comment>
<dbReference type="InterPro" id="IPR036942">
    <property type="entry name" value="Beta-barrel_TonB_sf"/>
</dbReference>
<evidence type="ECO:0000256" key="10">
    <source>
        <dbReference type="RuleBase" id="RU003357"/>
    </source>
</evidence>
<feature type="domain" description="TonB-dependent receptor-like beta-barrel" evidence="11">
    <location>
        <begin position="309"/>
        <end position="864"/>
    </location>
</feature>
<protein>
    <submittedName>
        <fullName evidence="13">Outer membrane receptor for ferrienterochelin and colicins</fullName>
    </submittedName>
</protein>
<dbReference type="Pfam" id="PF00593">
    <property type="entry name" value="TonB_dep_Rec_b-barrel"/>
    <property type="match status" value="1"/>
</dbReference>
<dbReference type="GO" id="GO:0044718">
    <property type="term" value="P:siderophore transmembrane transport"/>
    <property type="evidence" value="ECO:0007669"/>
    <property type="project" value="TreeGrafter"/>
</dbReference>
<keyword evidence="3" id="KW-1134">Transmembrane beta strand</keyword>
<dbReference type="SUPFAM" id="SSF56935">
    <property type="entry name" value="Porins"/>
    <property type="match status" value="1"/>
</dbReference>
<evidence type="ECO:0000259" key="12">
    <source>
        <dbReference type="Pfam" id="PF07715"/>
    </source>
</evidence>